<dbReference type="RefSeq" id="XP_068364780.1">
    <property type="nucleotide sequence ID" value="XM_068491553.1"/>
</dbReference>
<evidence type="ECO:0000256" key="1">
    <source>
        <dbReference type="ARBA" id="ARBA00004496"/>
    </source>
</evidence>
<dbReference type="AlphaFoldDB" id="A0A1J4KPC1"/>
<dbReference type="GO" id="GO:0006281">
    <property type="term" value="P:DNA repair"/>
    <property type="evidence" value="ECO:0007669"/>
    <property type="project" value="InterPro"/>
</dbReference>
<keyword evidence="5" id="KW-0378">Hydrolase</keyword>
<protein>
    <submittedName>
        <fullName evidence="6">Endonuclease V family protein</fullName>
    </submittedName>
</protein>
<dbReference type="GO" id="GO:0003727">
    <property type="term" value="F:single-stranded RNA binding"/>
    <property type="evidence" value="ECO:0007669"/>
    <property type="project" value="TreeGrafter"/>
</dbReference>
<keyword evidence="2" id="KW-0963">Cytoplasm</keyword>
<comment type="caution">
    <text evidence="6">The sequence shown here is derived from an EMBL/GenBank/DDBJ whole genome shotgun (WGS) entry which is preliminary data.</text>
</comment>
<dbReference type="PANTHER" id="PTHR28511:SF1">
    <property type="entry name" value="ENDONUCLEASE V"/>
    <property type="match status" value="1"/>
</dbReference>
<dbReference type="CDD" id="cd06559">
    <property type="entry name" value="Endonuclease_V"/>
    <property type="match status" value="1"/>
</dbReference>
<sequence>MMSHSESLYSLKNINFFSEIHFSKMTADHLAAEKERLCALQLEMRDQINHSVSMDHPARYVGGADLTVEDDLYVGCFVVVDCENDLKPIYEKCTEMKVDIPYISGLLCFREGPVIFRLLEEFQKDLPDIKLDALLVDGSGEWHQRRFGLACYVGLKTGIPTIGVSKTFLYVGSEHSGKGVQNDAQSACPEVGDIMKISHTFDDGYEIACGVMRTTKSSPFKPIFVSTGHMIDFDSAVNIVRGLCHFREPEPLRLADRVSREYVRNKKNPPKKK</sequence>
<comment type="subcellular location">
    <subcellularLocation>
        <location evidence="1">Cytoplasm</location>
    </subcellularLocation>
</comment>
<proteinExistence type="predicted"/>
<dbReference type="GO" id="GO:0016891">
    <property type="term" value="F:RNA endonuclease activity producing 5'-phosphomonoesters, hydrolytic mechanism"/>
    <property type="evidence" value="ECO:0007669"/>
    <property type="project" value="TreeGrafter"/>
</dbReference>
<dbReference type="Gene3D" id="3.30.2170.10">
    <property type="entry name" value="archaeoglobus fulgidus dsm 4304 superfamily"/>
    <property type="match status" value="1"/>
</dbReference>
<dbReference type="Pfam" id="PF04493">
    <property type="entry name" value="Endonuclease_5"/>
    <property type="match status" value="1"/>
</dbReference>
<evidence type="ECO:0000256" key="3">
    <source>
        <dbReference type="ARBA" id="ARBA00022722"/>
    </source>
</evidence>
<keyword evidence="3" id="KW-0540">Nuclease</keyword>
<evidence type="ECO:0000313" key="6">
    <source>
        <dbReference type="EMBL" id="OHT11644.1"/>
    </source>
</evidence>
<evidence type="ECO:0000256" key="4">
    <source>
        <dbReference type="ARBA" id="ARBA00022759"/>
    </source>
</evidence>
<gene>
    <name evidence="6" type="ORF">TRFO_03847</name>
</gene>
<dbReference type="Proteomes" id="UP000179807">
    <property type="component" value="Unassembled WGS sequence"/>
</dbReference>
<dbReference type="EMBL" id="MLAK01000582">
    <property type="protein sequence ID" value="OHT11644.1"/>
    <property type="molecule type" value="Genomic_DNA"/>
</dbReference>
<dbReference type="PANTHER" id="PTHR28511">
    <property type="entry name" value="ENDONUCLEASE V"/>
    <property type="match status" value="1"/>
</dbReference>
<evidence type="ECO:0000313" key="7">
    <source>
        <dbReference type="Proteomes" id="UP000179807"/>
    </source>
</evidence>
<accession>A0A1J4KPC1</accession>
<dbReference type="GO" id="GO:0005730">
    <property type="term" value="C:nucleolus"/>
    <property type="evidence" value="ECO:0007669"/>
    <property type="project" value="TreeGrafter"/>
</dbReference>
<dbReference type="GO" id="GO:0005737">
    <property type="term" value="C:cytoplasm"/>
    <property type="evidence" value="ECO:0007669"/>
    <property type="project" value="UniProtKB-SubCell"/>
</dbReference>
<keyword evidence="4 6" id="KW-0255">Endonuclease</keyword>
<evidence type="ECO:0000256" key="2">
    <source>
        <dbReference type="ARBA" id="ARBA00022490"/>
    </source>
</evidence>
<dbReference type="OrthoDB" id="20018at2759"/>
<evidence type="ECO:0000256" key="5">
    <source>
        <dbReference type="ARBA" id="ARBA00022801"/>
    </source>
</evidence>
<reference evidence="6" key="1">
    <citation type="submission" date="2016-10" db="EMBL/GenBank/DDBJ databases">
        <authorList>
            <person name="Benchimol M."/>
            <person name="Almeida L.G."/>
            <person name="Vasconcelos A.T."/>
            <person name="Perreira-Neves A."/>
            <person name="Rosa I.A."/>
            <person name="Tasca T."/>
            <person name="Bogo M.R."/>
            <person name="de Souza W."/>
        </authorList>
    </citation>
    <scope>NUCLEOTIDE SEQUENCE [LARGE SCALE GENOMIC DNA]</scope>
    <source>
        <strain evidence="6">K</strain>
    </source>
</reference>
<dbReference type="InterPro" id="IPR007581">
    <property type="entry name" value="Endonuclease-V"/>
</dbReference>
<dbReference type="GeneID" id="94826257"/>
<organism evidence="6 7">
    <name type="scientific">Tritrichomonas foetus</name>
    <dbReference type="NCBI Taxonomy" id="1144522"/>
    <lineage>
        <taxon>Eukaryota</taxon>
        <taxon>Metamonada</taxon>
        <taxon>Parabasalia</taxon>
        <taxon>Tritrichomonadida</taxon>
        <taxon>Tritrichomonadidae</taxon>
        <taxon>Tritrichomonas</taxon>
    </lineage>
</organism>
<keyword evidence="7" id="KW-1185">Reference proteome</keyword>
<name>A0A1J4KPC1_9EUKA</name>
<dbReference type="VEuPathDB" id="TrichDB:TRFO_03847"/>